<dbReference type="EMBL" id="SMFR01000001">
    <property type="protein sequence ID" value="TCK00565.1"/>
    <property type="molecule type" value="Genomic_DNA"/>
</dbReference>
<sequence length="146" mass="16065">MTSPYAGQFPDFEQFMIGLLTPIATTVSALPATASQITLPLIWVRTTGGTLDHNAITYQAKVRAAVFHSTRQQAQTMAIQVRDAFLNASAARFNGVLVDYVEEIAAAEPRFSAPNLRRSRGTSEFPDLDPLHQMVELAFAIDARRQ</sequence>
<evidence type="ECO:0000313" key="2">
    <source>
        <dbReference type="Proteomes" id="UP000294856"/>
    </source>
</evidence>
<keyword evidence="2" id="KW-1185">Reference proteome</keyword>
<gene>
    <name evidence="1" type="ORF">DFR71_1571</name>
</gene>
<organism evidence="1 2">
    <name type="scientific">Nocardia alba</name>
    <dbReference type="NCBI Taxonomy" id="225051"/>
    <lineage>
        <taxon>Bacteria</taxon>
        <taxon>Bacillati</taxon>
        <taxon>Actinomycetota</taxon>
        <taxon>Actinomycetes</taxon>
        <taxon>Mycobacteriales</taxon>
        <taxon>Nocardiaceae</taxon>
        <taxon>Nocardia</taxon>
    </lineage>
</organism>
<dbReference type="Proteomes" id="UP000294856">
    <property type="component" value="Unassembled WGS sequence"/>
</dbReference>
<dbReference type="AlphaFoldDB" id="A0A4R1G2T5"/>
<comment type="caution">
    <text evidence="1">The sequence shown here is derived from an EMBL/GenBank/DDBJ whole genome shotgun (WGS) entry which is preliminary data.</text>
</comment>
<evidence type="ECO:0000313" key="1">
    <source>
        <dbReference type="EMBL" id="TCK00565.1"/>
    </source>
</evidence>
<dbReference type="STRING" id="1210063.GCA_001612665_04699"/>
<name>A0A4R1G2T5_9NOCA</name>
<proteinExistence type="predicted"/>
<reference evidence="1 2" key="1">
    <citation type="submission" date="2019-03" db="EMBL/GenBank/DDBJ databases">
        <title>Genomic Encyclopedia of Type Strains, Phase IV (KMG-IV): sequencing the most valuable type-strain genomes for metagenomic binning, comparative biology and taxonomic classification.</title>
        <authorList>
            <person name="Goeker M."/>
        </authorList>
    </citation>
    <scope>NUCLEOTIDE SEQUENCE [LARGE SCALE GENOMIC DNA]</scope>
    <source>
        <strain evidence="1 2">DSM 44684</strain>
    </source>
</reference>
<evidence type="ECO:0008006" key="3">
    <source>
        <dbReference type="Google" id="ProtNLM"/>
    </source>
</evidence>
<protein>
    <recommendedName>
        <fullName evidence="3">Tail terminator</fullName>
    </recommendedName>
</protein>
<accession>A0A4R1G2T5</accession>